<dbReference type="EMBL" id="JAERRF010000006">
    <property type="protein sequence ID" value="MBL1097376.1"/>
    <property type="molecule type" value="Genomic_DNA"/>
</dbReference>
<organism evidence="2 3">
    <name type="scientific">Streptomyces coffeae</name>
    <dbReference type="NCBI Taxonomy" id="621382"/>
    <lineage>
        <taxon>Bacteria</taxon>
        <taxon>Bacillati</taxon>
        <taxon>Actinomycetota</taxon>
        <taxon>Actinomycetes</taxon>
        <taxon>Kitasatosporales</taxon>
        <taxon>Streptomycetaceae</taxon>
        <taxon>Streptomyces</taxon>
    </lineage>
</organism>
<name>A0ABS1NC09_9ACTN</name>
<accession>A0ABS1NC09</accession>
<evidence type="ECO:0008006" key="4">
    <source>
        <dbReference type="Google" id="ProtNLM"/>
    </source>
</evidence>
<protein>
    <recommendedName>
        <fullName evidence="4">Sensor domain-containing protein</fullName>
    </recommendedName>
</protein>
<reference evidence="2 3" key="1">
    <citation type="submission" date="2021-01" db="EMBL/GenBank/DDBJ databases">
        <title>WGS of actinomycetes isolated from Thailand.</title>
        <authorList>
            <person name="Thawai C."/>
        </authorList>
    </citation>
    <scope>NUCLEOTIDE SEQUENCE [LARGE SCALE GENOMIC DNA]</scope>
    <source>
        <strain evidence="2 3">CA1R205</strain>
    </source>
</reference>
<keyword evidence="3" id="KW-1185">Reference proteome</keyword>
<evidence type="ECO:0000256" key="1">
    <source>
        <dbReference type="SAM" id="MobiDB-lite"/>
    </source>
</evidence>
<comment type="caution">
    <text evidence="2">The sequence shown here is derived from an EMBL/GenBank/DDBJ whole genome shotgun (WGS) entry which is preliminary data.</text>
</comment>
<sequence length="267" mass="27424">MPPGGMPVPPQTPAAQKNAGRTCLTVGLGVVGVLALLGGGGLTAHAFSNHSQTIPNRSAYGPAMWRNEPADTLFPETLSVRENAQSQSTDRTRAMWHRIGISEKSGCDEGLAGATAAEAKKLGCKAVLRATYVDPTGNTVATAGLIVFPKGDAAKTEMSTFFDAEKDKRNPLPGVKAYAVPGTAGARWSDQHSNGSAGRSVTELSIPCAVVASAGAVDGRKAGPLPGQWGGSSLDAKQDRAPWRGAADSLAGALDQHLGALLLEETS</sequence>
<evidence type="ECO:0000313" key="3">
    <source>
        <dbReference type="Proteomes" id="UP000634229"/>
    </source>
</evidence>
<dbReference type="Proteomes" id="UP000634229">
    <property type="component" value="Unassembled WGS sequence"/>
</dbReference>
<proteinExistence type="predicted"/>
<feature type="region of interest" description="Disordered" evidence="1">
    <location>
        <begin position="222"/>
        <end position="241"/>
    </location>
</feature>
<gene>
    <name evidence="2" type="ORF">JK363_11950</name>
</gene>
<evidence type="ECO:0000313" key="2">
    <source>
        <dbReference type="EMBL" id="MBL1097376.1"/>
    </source>
</evidence>